<reference evidence="2 3" key="1">
    <citation type="submission" date="2018-04" db="EMBL/GenBank/DDBJ databases">
        <title>Genomic Encyclopedia of Archaeal and Bacterial Type Strains, Phase II (KMG-II): from individual species to whole genera.</title>
        <authorList>
            <person name="Goeker M."/>
        </authorList>
    </citation>
    <scope>NUCLEOTIDE SEQUENCE [LARGE SCALE GENOMIC DNA]</scope>
    <source>
        <strain evidence="2 3">DSM 29955</strain>
    </source>
</reference>
<protein>
    <submittedName>
        <fullName evidence="2">Uncharacterized protein</fullName>
    </submittedName>
</protein>
<dbReference type="RefSeq" id="WP_108386331.1">
    <property type="nucleotide sequence ID" value="NZ_QBUD01000004.1"/>
</dbReference>
<accession>A0A2T6KIX3</accession>
<feature type="compositionally biased region" description="Polar residues" evidence="1">
    <location>
        <begin position="67"/>
        <end position="80"/>
    </location>
</feature>
<evidence type="ECO:0000256" key="1">
    <source>
        <dbReference type="SAM" id="MobiDB-lite"/>
    </source>
</evidence>
<proteinExistence type="predicted"/>
<sequence>MLKPLIAGIAAISLTFAAPGQAVAIERNDAAALLLGVAAIAALKGGQLQLNQREAEPAQQINDWSRLNHSSRANRQNRWSNQHRRHSAHENGRVVPYRCMRAVETRFGIHRMFGRRCLERNYRHVQSLPQRCAVRVYSNNGPRRGFDPLCLREQGYRSDRRRN</sequence>
<dbReference type="OrthoDB" id="7876829at2"/>
<organism evidence="2 3">
    <name type="scientific">Yoonia sediminilitoris</name>
    <dbReference type="NCBI Taxonomy" id="1286148"/>
    <lineage>
        <taxon>Bacteria</taxon>
        <taxon>Pseudomonadati</taxon>
        <taxon>Pseudomonadota</taxon>
        <taxon>Alphaproteobacteria</taxon>
        <taxon>Rhodobacterales</taxon>
        <taxon>Paracoccaceae</taxon>
        <taxon>Yoonia</taxon>
    </lineage>
</organism>
<evidence type="ECO:0000313" key="2">
    <source>
        <dbReference type="EMBL" id="PUB15673.1"/>
    </source>
</evidence>
<feature type="region of interest" description="Disordered" evidence="1">
    <location>
        <begin position="67"/>
        <end position="87"/>
    </location>
</feature>
<dbReference type="EMBL" id="QBUD01000004">
    <property type="protein sequence ID" value="PUB15673.1"/>
    <property type="molecule type" value="Genomic_DNA"/>
</dbReference>
<gene>
    <name evidence="2" type="ORF">C8N45_104293</name>
</gene>
<comment type="caution">
    <text evidence="2">The sequence shown here is derived from an EMBL/GenBank/DDBJ whole genome shotgun (WGS) entry which is preliminary data.</text>
</comment>
<keyword evidence="3" id="KW-1185">Reference proteome</keyword>
<evidence type="ECO:0000313" key="3">
    <source>
        <dbReference type="Proteomes" id="UP000244523"/>
    </source>
</evidence>
<name>A0A2T6KIX3_9RHOB</name>
<dbReference type="AlphaFoldDB" id="A0A2T6KIX3"/>
<dbReference type="Proteomes" id="UP000244523">
    <property type="component" value="Unassembled WGS sequence"/>
</dbReference>